<dbReference type="EMBL" id="KE504127">
    <property type="protein sequence ID" value="EPT04267.1"/>
    <property type="molecule type" value="Genomic_DNA"/>
</dbReference>
<dbReference type="Gene3D" id="2.30.29.30">
    <property type="entry name" value="Pleckstrin-homology domain (PH domain)/Phosphotyrosine-binding domain (PTB)"/>
    <property type="match status" value="1"/>
</dbReference>
<feature type="compositionally biased region" description="Basic and acidic residues" evidence="1">
    <location>
        <begin position="511"/>
        <end position="532"/>
    </location>
</feature>
<dbReference type="Gene3D" id="3.80.10.10">
    <property type="entry name" value="Ribonuclease Inhibitor"/>
    <property type="match status" value="1"/>
</dbReference>
<feature type="compositionally biased region" description="Low complexity" evidence="1">
    <location>
        <begin position="66"/>
        <end position="92"/>
    </location>
</feature>
<feature type="compositionally biased region" description="Pro residues" evidence="1">
    <location>
        <begin position="887"/>
        <end position="896"/>
    </location>
</feature>
<dbReference type="InterPro" id="IPR032675">
    <property type="entry name" value="LRR_dom_sf"/>
</dbReference>
<dbReference type="GO" id="GO:0005737">
    <property type="term" value="C:cytoplasm"/>
    <property type="evidence" value="ECO:0007669"/>
    <property type="project" value="TreeGrafter"/>
</dbReference>
<organism evidence="3 4">
    <name type="scientific">Fomitopsis schrenkii</name>
    <name type="common">Brown rot fungus</name>
    <dbReference type="NCBI Taxonomy" id="2126942"/>
    <lineage>
        <taxon>Eukaryota</taxon>
        <taxon>Fungi</taxon>
        <taxon>Dikarya</taxon>
        <taxon>Basidiomycota</taxon>
        <taxon>Agaricomycotina</taxon>
        <taxon>Agaricomycetes</taxon>
        <taxon>Polyporales</taxon>
        <taxon>Fomitopsis</taxon>
    </lineage>
</organism>
<feature type="region of interest" description="Disordered" evidence="1">
    <location>
        <begin position="608"/>
        <end position="712"/>
    </location>
</feature>
<feature type="compositionally biased region" description="Polar residues" evidence="1">
    <location>
        <begin position="685"/>
        <end position="694"/>
    </location>
</feature>
<feature type="region of interest" description="Disordered" evidence="1">
    <location>
        <begin position="824"/>
        <end position="845"/>
    </location>
</feature>
<dbReference type="InterPro" id="IPR035899">
    <property type="entry name" value="DBL_dom_sf"/>
</dbReference>
<dbReference type="GO" id="GO:0005085">
    <property type="term" value="F:guanyl-nucleotide exchange factor activity"/>
    <property type="evidence" value="ECO:0007669"/>
    <property type="project" value="InterPro"/>
</dbReference>
<dbReference type="GO" id="GO:0035556">
    <property type="term" value="P:intracellular signal transduction"/>
    <property type="evidence" value="ECO:0007669"/>
    <property type="project" value="InterPro"/>
</dbReference>
<dbReference type="SUPFAM" id="SSF52058">
    <property type="entry name" value="L domain-like"/>
    <property type="match status" value="1"/>
</dbReference>
<dbReference type="Gene3D" id="1.20.900.10">
    <property type="entry name" value="Dbl homology (DH) domain"/>
    <property type="match status" value="1"/>
</dbReference>
<dbReference type="CDD" id="cd00160">
    <property type="entry name" value="RhoGEF"/>
    <property type="match status" value="1"/>
</dbReference>
<dbReference type="SUPFAM" id="SSF50729">
    <property type="entry name" value="PH domain-like"/>
    <property type="match status" value="1"/>
</dbReference>
<feature type="compositionally biased region" description="Low complexity" evidence="1">
    <location>
        <begin position="38"/>
        <end position="48"/>
    </location>
</feature>
<dbReference type="InterPro" id="IPR001331">
    <property type="entry name" value="GDS_CDC24_CS"/>
</dbReference>
<dbReference type="STRING" id="743788.S8EGP1"/>
<dbReference type="Proteomes" id="UP000015241">
    <property type="component" value="Unassembled WGS sequence"/>
</dbReference>
<sequence length="1403" mass="152111">MRAPPLPTPSSSQKTLDRSASEDDAMTSDTGFSEAARSPSLPTSLPDPSQFPDPYPFRPPRWQHGTSTPALSSADSSSASTRSSAYTSSARSGDFGHVHVVSGEGEASVSGITSDDVVQLLARHSGTSSSMAGRPPFEGSRWSDVYANSVRSRSSSVGNNNRNDPPSDSGFRALRATPSFDMGWQPVDERDEAGLGSEDETTDDDPLLDEDDEAGEEPTSAMVVAEEGRGVIVRGDDAPIVKLQVKPGTTHLLIGSSNTPNSVPSFLNSTLPPIALTLLALDISANFLVALPPALAACFNLEELNIASNPIRALPEFLSRLTSLRVLIVDSTGISTLPESLSALDKLHTLSFRRNKLHALPSWLCLLPSLETLLVDDNPFQGPWKALMEPLVARQPMTPLYPPSTPMLSMKSASLSGSQAELEPDDSSDLPWQDGDNHLQASQEEDTITAPRAPHLARSVTAPVPAATDVPSPTLSRTRTTPNRSYYEKNRAVSRSGMSSGPSSRPPSSKGRQEGEGSGELRKMKSAGELRRNRSNAPDLASKSATSTPQRAAMSEYVTSASSSNLLNAASGMSRESQVIPKRFASLGVASGSTSPNSARARMTVDNSFWDNTPEEDEVPALPPMPRRATLPSKHPDAPKPEPDNRAYPDLPSPPVKDEKSRRWGFLKKMSMGKMRPELSPRLPPSQNRQGNPTSRPPLARSASTNPGSVPQINVRISTTGALLGSNNHALPPIPPDESLPTITQESIEEEDAPSSPPPPPPQKPPIDALRIPSANPYLSSSSSLLATTPTPRAMKRRSFLPIDMLPIPIPAASKFVGGVTITDGADDEVEDSSRPAQSPSAPVAKDLMEQLQHREEERQRDARMRALRSVMAYLRDMHDLSLSQVPLPPIPPDPPSGLRSRRPTIVENGRVTSDGSIPSMSSTPSLLSSRPDSSAGLRSVDSRIGLRSGYTTQTNSVATTDSSGSGEERKYKDDRAKRSRIIREIVETERTYVKGLQELVDIYIQPASAPVNVLSGVGQKQETVVPAQERKIVFGGVEALYAFHKDSFLPALERVAAPLLVPREDLVLQDADGYLSLDVATKVAQVFVSHAAFMKMYSTYINNFDNSVQRIRTWTSDRLASPSEKTMSPSSSSAQLVVLGLTTMTAAAPGVVSDNVPTPAASLSSGQRKRIKGYLKRCRMNPRHSQLNLEGYLLLPVQRIPRYRLLLDDLVKSSPPMYDYLDNPLERAYDAISSLATDMNEGKRDAESRRKLVQWQSRIRGRFPSPLVQPHRRLIMDGRLQLTRVVRKATVSFEIIDSQGDTTDVQVECLSPELTPRSLVGILCNDLLVLCRDPSDGQDPNSQVDLWAVLRMQTLPQPASIVHGNALRLVDNKAILYFEAPSTSDALTWFRAINLHIPASKA</sequence>
<accession>S8EGP1</accession>
<protein>
    <recommendedName>
        <fullName evidence="2">DH domain-containing protein</fullName>
    </recommendedName>
</protein>
<dbReference type="eggNOG" id="KOG3519">
    <property type="taxonomic scope" value="Eukaryota"/>
</dbReference>
<feature type="compositionally biased region" description="Low complexity" evidence="1">
    <location>
        <begin position="494"/>
        <end position="510"/>
    </location>
</feature>
<dbReference type="HOGENOM" id="CLU_001714_0_0_1"/>
<gene>
    <name evidence="3" type="ORF">FOMPIDRAFT_1114151</name>
</gene>
<dbReference type="PANTHER" id="PTHR12673">
    <property type="entry name" value="FACIOGENITAL DYSPLASIA PROTEIN"/>
    <property type="match status" value="1"/>
</dbReference>
<proteinExistence type="predicted"/>
<feature type="compositionally biased region" description="Low complexity" evidence="1">
    <location>
        <begin position="151"/>
        <end position="163"/>
    </location>
</feature>
<dbReference type="PROSITE" id="PS50010">
    <property type="entry name" value="DH_2"/>
    <property type="match status" value="1"/>
</dbReference>
<dbReference type="SMART" id="SM00325">
    <property type="entry name" value="RhoGEF"/>
    <property type="match status" value="1"/>
</dbReference>
<dbReference type="InParanoid" id="S8EGP1"/>
<dbReference type="PROSITE" id="PS00741">
    <property type="entry name" value="DH_1"/>
    <property type="match status" value="1"/>
</dbReference>
<evidence type="ECO:0000259" key="2">
    <source>
        <dbReference type="PROSITE" id="PS50010"/>
    </source>
</evidence>
<dbReference type="PROSITE" id="PS51450">
    <property type="entry name" value="LRR"/>
    <property type="match status" value="1"/>
</dbReference>
<name>S8EGP1_FOMSC</name>
<feature type="compositionally biased region" description="Pro residues" evidence="1">
    <location>
        <begin position="755"/>
        <end position="765"/>
    </location>
</feature>
<dbReference type="InterPro" id="IPR051092">
    <property type="entry name" value="FYVE_RhoGEF_PH"/>
</dbReference>
<evidence type="ECO:0000313" key="4">
    <source>
        <dbReference type="Proteomes" id="UP000015241"/>
    </source>
</evidence>
<dbReference type="InterPro" id="IPR011993">
    <property type="entry name" value="PH-like_dom_sf"/>
</dbReference>
<feature type="compositionally biased region" description="Acidic residues" evidence="1">
    <location>
        <begin position="197"/>
        <end position="216"/>
    </location>
</feature>
<keyword evidence="4" id="KW-1185">Reference proteome</keyword>
<dbReference type="Pfam" id="PF00621">
    <property type="entry name" value="RhoGEF"/>
    <property type="match status" value="1"/>
</dbReference>
<feature type="domain" description="DH" evidence="2">
    <location>
        <begin position="978"/>
        <end position="1243"/>
    </location>
</feature>
<feature type="region of interest" description="Disordered" evidence="1">
    <location>
        <begin position="883"/>
        <end position="975"/>
    </location>
</feature>
<feature type="region of interest" description="Disordered" evidence="1">
    <location>
        <begin position="746"/>
        <end position="791"/>
    </location>
</feature>
<evidence type="ECO:0000313" key="3">
    <source>
        <dbReference type="EMBL" id="EPT04267.1"/>
    </source>
</evidence>
<dbReference type="eggNOG" id="KOG0619">
    <property type="taxonomic scope" value="Eukaryota"/>
</dbReference>
<dbReference type="InterPro" id="IPR000219">
    <property type="entry name" value="DH_dom"/>
</dbReference>
<dbReference type="PANTHER" id="PTHR12673:SF270">
    <property type="entry name" value="FYVE-TYPE DOMAIN-CONTAINING PROTEIN"/>
    <property type="match status" value="1"/>
</dbReference>
<feature type="compositionally biased region" description="Polar residues" evidence="1">
    <location>
        <begin position="702"/>
        <end position="712"/>
    </location>
</feature>
<evidence type="ECO:0000256" key="1">
    <source>
        <dbReference type="SAM" id="MobiDB-lite"/>
    </source>
</evidence>
<feature type="region of interest" description="Disordered" evidence="1">
    <location>
        <begin position="151"/>
        <end position="220"/>
    </location>
</feature>
<feature type="compositionally biased region" description="Low complexity" evidence="1">
    <location>
        <begin position="471"/>
        <end position="485"/>
    </location>
</feature>
<dbReference type="OrthoDB" id="660555at2759"/>
<feature type="compositionally biased region" description="Polar residues" evidence="1">
    <location>
        <begin position="950"/>
        <end position="966"/>
    </location>
</feature>
<dbReference type="InterPro" id="IPR001611">
    <property type="entry name" value="Leu-rich_rpt"/>
</dbReference>
<reference evidence="3 4" key="1">
    <citation type="journal article" date="2012" name="Science">
        <title>The Paleozoic origin of enzymatic lignin decomposition reconstructed from 31 fungal genomes.</title>
        <authorList>
            <person name="Floudas D."/>
            <person name="Binder M."/>
            <person name="Riley R."/>
            <person name="Barry K."/>
            <person name="Blanchette R.A."/>
            <person name="Henrissat B."/>
            <person name="Martinez A.T."/>
            <person name="Otillar R."/>
            <person name="Spatafora J.W."/>
            <person name="Yadav J.S."/>
            <person name="Aerts A."/>
            <person name="Benoit I."/>
            <person name="Boyd A."/>
            <person name="Carlson A."/>
            <person name="Copeland A."/>
            <person name="Coutinho P.M."/>
            <person name="de Vries R.P."/>
            <person name="Ferreira P."/>
            <person name="Findley K."/>
            <person name="Foster B."/>
            <person name="Gaskell J."/>
            <person name="Glotzer D."/>
            <person name="Gorecki P."/>
            <person name="Heitman J."/>
            <person name="Hesse C."/>
            <person name="Hori C."/>
            <person name="Igarashi K."/>
            <person name="Jurgens J.A."/>
            <person name="Kallen N."/>
            <person name="Kersten P."/>
            <person name="Kohler A."/>
            <person name="Kuees U."/>
            <person name="Kumar T.K.A."/>
            <person name="Kuo A."/>
            <person name="LaButti K."/>
            <person name="Larrondo L.F."/>
            <person name="Lindquist E."/>
            <person name="Ling A."/>
            <person name="Lombard V."/>
            <person name="Lucas S."/>
            <person name="Lundell T."/>
            <person name="Martin R."/>
            <person name="McLaughlin D.J."/>
            <person name="Morgenstern I."/>
            <person name="Morin E."/>
            <person name="Murat C."/>
            <person name="Nagy L.G."/>
            <person name="Nolan M."/>
            <person name="Ohm R.A."/>
            <person name="Patyshakuliyeva A."/>
            <person name="Rokas A."/>
            <person name="Ruiz-Duenas F.J."/>
            <person name="Sabat G."/>
            <person name="Salamov A."/>
            <person name="Samejima M."/>
            <person name="Schmutz J."/>
            <person name="Slot J.C."/>
            <person name="St John F."/>
            <person name="Stenlid J."/>
            <person name="Sun H."/>
            <person name="Sun S."/>
            <person name="Syed K."/>
            <person name="Tsang A."/>
            <person name="Wiebenga A."/>
            <person name="Young D."/>
            <person name="Pisabarro A."/>
            <person name="Eastwood D.C."/>
            <person name="Martin F."/>
            <person name="Cullen D."/>
            <person name="Grigoriev I.V."/>
            <person name="Hibbett D.S."/>
        </authorList>
    </citation>
    <scope>NUCLEOTIDE SEQUENCE</scope>
    <source>
        <strain evidence="4">FP-58527</strain>
    </source>
</reference>
<feature type="region of interest" description="Disordered" evidence="1">
    <location>
        <begin position="1"/>
        <end position="97"/>
    </location>
</feature>
<dbReference type="SUPFAM" id="SSF48065">
    <property type="entry name" value="DBL homology domain (DH-domain)"/>
    <property type="match status" value="1"/>
</dbReference>
<feature type="compositionally biased region" description="Pro residues" evidence="1">
    <location>
        <begin position="49"/>
        <end position="59"/>
    </location>
</feature>
<feature type="compositionally biased region" description="Low complexity" evidence="1">
    <location>
        <begin position="913"/>
        <end position="935"/>
    </location>
</feature>
<feature type="region of interest" description="Disordered" evidence="1">
    <location>
        <begin position="403"/>
        <end position="557"/>
    </location>
</feature>
<feature type="compositionally biased region" description="Basic and acidic residues" evidence="1">
    <location>
        <begin position="634"/>
        <end position="647"/>
    </location>
</feature>